<reference evidence="11 12" key="1">
    <citation type="submission" date="2017-06" db="EMBL/GenBank/DDBJ databases">
        <authorList>
            <consortium name="Pathogen Informatics"/>
        </authorList>
    </citation>
    <scope>NUCLEOTIDE SEQUENCE [LARGE SCALE GENOMIC DNA]</scope>
    <source>
        <strain evidence="11 12">NCTC13039</strain>
    </source>
</reference>
<evidence type="ECO:0000256" key="8">
    <source>
        <dbReference type="ARBA" id="ARBA00035585"/>
    </source>
</evidence>
<dbReference type="AlphaFoldDB" id="A0A239V735"/>
<evidence type="ECO:0000256" key="1">
    <source>
        <dbReference type="ARBA" id="ARBA00004651"/>
    </source>
</evidence>
<comment type="similarity">
    <text evidence="7 10">Belongs to the fluoride channel Fluc/FEX (TC 1.A.43) family.</text>
</comment>
<comment type="caution">
    <text evidence="10">Lacks conserved residue(s) required for the propagation of feature annotation.</text>
</comment>
<gene>
    <name evidence="11" type="ORF">SAMEA4475696_00347</name>
</gene>
<feature type="transmembrane region" description="Helical" evidence="10">
    <location>
        <begin position="52"/>
        <end position="70"/>
    </location>
</feature>
<evidence type="ECO:0000256" key="6">
    <source>
        <dbReference type="ARBA" id="ARBA00023303"/>
    </source>
</evidence>
<comment type="subcellular location">
    <subcellularLocation>
        <location evidence="1">Cell membrane</location>
        <topology evidence="1">Multi-pass membrane protein</topology>
    </subcellularLocation>
</comment>
<proteinExistence type="inferred from homology"/>
<keyword evidence="2" id="KW-1003">Cell membrane</keyword>
<comment type="function">
    <text evidence="9">Fluoride-specific ion channel. Important for reducing fluoride concentration in the cell, thus reducing its toxicity.</text>
</comment>
<dbReference type="EMBL" id="LT906453">
    <property type="protein sequence ID" value="SNV18010.1"/>
    <property type="molecule type" value="Genomic_DNA"/>
</dbReference>
<evidence type="ECO:0000313" key="11">
    <source>
        <dbReference type="EMBL" id="SNV18010.1"/>
    </source>
</evidence>
<dbReference type="InterPro" id="IPR003691">
    <property type="entry name" value="FluC"/>
</dbReference>
<evidence type="ECO:0000256" key="5">
    <source>
        <dbReference type="ARBA" id="ARBA00023136"/>
    </source>
</evidence>
<evidence type="ECO:0000313" key="12">
    <source>
        <dbReference type="Proteomes" id="UP000242637"/>
    </source>
</evidence>
<dbReference type="Pfam" id="PF02537">
    <property type="entry name" value="CRCB"/>
    <property type="match status" value="1"/>
</dbReference>
<evidence type="ECO:0000256" key="2">
    <source>
        <dbReference type="ARBA" id="ARBA00022475"/>
    </source>
</evidence>
<keyword evidence="6" id="KW-0407">Ion channel</keyword>
<name>A0A239V735_9MICO</name>
<dbReference type="KEGG" id="dco:SAMEA4475696_0347"/>
<keyword evidence="6" id="KW-0813">Transport</keyword>
<accession>A0A239V735</accession>
<evidence type="ECO:0000256" key="10">
    <source>
        <dbReference type="RuleBase" id="RU004340"/>
    </source>
</evidence>
<sequence length="80" mass="8520">MGALTGTLTHRVTSPYLRPFLGTGLLGGYTTFSTYAHENTHLLTTPTTWPTAALYLILTPTLAISAAALGHHLTTKKPTP</sequence>
<evidence type="ECO:0000256" key="4">
    <source>
        <dbReference type="ARBA" id="ARBA00022989"/>
    </source>
</evidence>
<evidence type="ECO:0000256" key="3">
    <source>
        <dbReference type="ARBA" id="ARBA00022692"/>
    </source>
</evidence>
<dbReference type="GO" id="GO:0034220">
    <property type="term" value="P:monoatomic ion transmembrane transport"/>
    <property type="evidence" value="ECO:0007669"/>
    <property type="project" value="UniProtKB-KW"/>
</dbReference>
<keyword evidence="12" id="KW-1185">Reference proteome</keyword>
<organism evidence="11 12">
    <name type="scientific">Dermatophilus congolensis</name>
    <dbReference type="NCBI Taxonomy" id="1863"/>
    <lineage>
        <taxon>Bacteria</taxon>
        <taxon>Bacillati</taxon>
        <taxon>Actinomycetota</taxon>
        <taxon>Actinomycetes</taxon>
        <taxon>Micrococcales</taxon>
        <taxon>Dermatophilaceae</taxon>
        <taxon>Dermatophilus</taxon>
    </lineage>
</organism>
<evidence type="ECO:0000256" key="9">
    <source>
        <dbReference type="ARBA" id="ARBA00049940"/>
    </source>
</evidence>
<keyword evidence="4 10" id="KW-1133">Transmembrane helix</keyword>
<keyword evidence="3 10" id="KW-0812">Transmembrane</keyword>
<keyword evidence="6" id="KW-0406">Ion transport</keyword>
<protein>
    <recommendedName>
        <fullName evidence="10">Fluoride-specific ion channel</fullName>
    </recommendedName>
</protein>
<keyword evidence="5 10" id="KW-0472">Membrane</keyword>
<dbReference type="GO" id="GO:0005886">
    <property type="term" value="C:plasma membrane"/>
    <property type="evidence" value="ECO:0007669"/>
    <property type="project" value="UniProtKB-SubCell"/>
</dbReference>
<dbReference type="Proteomes" id="UP000242637">
    <property type="component" value="Chromosome 1"/>
</dbReference>
<comment type="catalytic activity">
    <reaction evidence="8">
        <text>fluoride(in) = fluoride(out)</text>
        <dbReference type="Rhea" id="RHEA:76159"/>
        <dbReference type="ChEBI" id="CHEBI:17051"/>
    </reaction>
    <physiologicalReaction direction="left-to-right" evidence="8">
        <dbReference type="Rhea" id="RHEA:76160"/>
    </physiologicalReaction>
</comment>
<evidence type="ECO:0000256" key="7">
    <source>
        <dbReference type="ARBA" id="ARBA00035120"/>
    </source>
</evidence>